<accession>A0A7D9L7W3</accession>
<dbReference type="AlphaFoldDB" id="A0A7D9L7W3"/>
<gene>
    <name evidence="1" type="ORF">PACLA_8A039990</name>
</gene>
<evidence type="ECO:0000313" key="2">
    <source>
        <dbReference type="Proteomes" id="UP001152795"/>
    </source>
</evidence>
<protein>
    <submittedName>
        <fullName evidence="1">Uncharacterized protein</fullName>
    </submittedName>
</protein>
<dbReference type="Proteomes" id="UP001152795">
    <property type="component" value="Unassembled WGS sequence"/>
</dbReference>
<comment type="caution">
    <text evidence="1">The sequence shown here is derived from an EMBL/GenBank/DDBJ whole genome shotgun (WGS) entry which is preliminary data.</text>
</comment>
<organism evidence="1 2">
    <name type="scientific">Paramuricea clavata</name>
    <name type="common">Red gorgonian</name>
    <name type="synonym">Violescent sea-whip</name>
    <dbReference type="NCBI Taxonomy" id="317549"/>
    <lineage>
        <taxon>Eukaryota</taxon>
        <taxon>Metazoa</taxon>
        <taxon>Cnidaria</taxon>
        <taxon>Anthozoa</taxon>
        <taxon>Octocorallia</taxon>
        <taxon>Malacalcyonacea</taxon>
        <taxon>Plexauridae</taxon>
        <taxon>Paramuricea</taxon>
    </lineage>
</organism>
<sequence length="117" mass="13024">MPLGIAMKLLLFATTLVMAAYVAAKPGNQGPALSDEGLVKREEWSTISKTVNGQELLFGCDRRHTLLDDGKCWSYCGSSWTSGEWCYTKRADGMTKGCWNNRKCYHFVDECLTACTL</sequence>
<proteinExistence type="predicted"/>
<reference evidence="1" key="1">
    <citation type="submission" date="2020-04" db="EMBL/GenBank/DDBJ databases">
        <authorList>
            <person name="Alioto T."/>
            <person name="Alioto T."/>
            <person name="Gomez Garrido J."/>
        </authorList>
    </citation>
    <scope>NUCLEOTIDE SEQUENCE</scope>
    <source>
        <strain evidence="1">A484AB</strain>
    </source>
</reference>
<dbReference type="EMBL" id="CACRXK020014936">
    <property type="protein sequence ID" value="CAB4027649.1"/>
    <property type="molecule type" value="Genomic_DNA"/>
</dbReference>
<keyword evidence="2" id="KW-1185">Reference proteome</keyword>
<name>A0A7D9L7W3_PARCT</name>
<dbReference type="OrthoDB" id="6624151at2759"/>
<evidence type="ECO:0000313" key="1">
    <source>
        <dbReference type="EMBL" id="CAB4027649.1"/>
    </source>
</evidence>